<dbReference type="Proteomes" id="UP001596337">
    <property type="component" value="Unassembled WGS sequence"/>
</dbReference>
<name>A0ABW2C376_9PSEU</name>
<dbReference type="InterPro" id="IPR036178">
    <property type="entry name" value="Formintransfe-cycloase-like_sf"/>
</dbReference>
<evidence type="ECO:0000259" key="1">
    <source>
        <dbReference type="Pfam" id="PF04961"/>
    </source>
</evidence>
<dbReference type="EMBL" id="JBHSXX010000001">
    <property type="protein sequence ID" value="MFC6868997.1"/>
    <property type="molecule type" value="Genomic_DNA"/>
</dbReference>
<protein>
    <submittedName>
        <fullName evidence="2">Cyclodeaminase/cyclohydrolase family protein</fullName>
    </submittedName>
</protein>
<dbReference type="RefSeq" id="WP_345392918.1">
    <property type="nucleotide sequence ID" value="NZ_BAABLA010000013.1"/>
</dbReference>
<comment type="caution">
    <text evidence="2">The sequence shown here is derived from an EMBL/GenBank/DDBJ whole genome shotgun (WGS) entry which is preliminary data.</text>
</comment>
<dbReference type="SUPFAM" id="SSF101262">
    <property type="entry name" value="Methenyltetrahydrofolate cyclohydrolase-like"/>
    <property type="match status" value="1"/>
</dbReference>
<dbReference type="Gene3D" id="1.20.120.680">
    <property type="entry name" value="Formiminotetrahydrofolate cyclodeaminase monomer, up-and-down helical bundle"/>
    <property type="match status" value="1"/>
</dbReference>
<reference evidence="3" key="1">
    <citation type="journal article" date="2019" name="Int. J. Syst. Evol. Microbiol.">
        <title>The Global Catalogue of Microorganisms (GCM) 10K type strain sequencing project: providing services to taxonomists for standard genome sequencing and annotation.</title>
        <authorList>
            <consortium name="The Broad Institute Genomics Platform"/>
            <consortium name="The Broad Institute Genome Sequencing Center for Infectious Disease"/>
            <person name="Wu L."/>
            <person name="Ma J."/>
        </authorList>
    </citation>
    <scope>NUCLEOTIDE SEQUENCE [LARGE SCALE GENOMIC DNA]</scope>
    <source>
        <strain evidence="3">KCTC 32255</strain>
    </source>
</reference>
<accession>A0ABW2C376</accession>
<evidence type="ECO:0000313" key="2">
    <source>
        <dbReference type="EMBL" id="MFC6868997.1"/>
    </source>
</evidence>
<proteinExistence type="predicted"/>
<evidence type="ECO:0000313" key="3">
    <source>
        <dbReference type="Proteomes" id="UP001596337"/>
    </source>
</evidence>
<keyword evidence="3" id="KW-1185">Reference proteome</keyword>
<organism evidence="2 3">
    <name type="scientific">Haloechinothrix salitolerans</name>
    <dbReference type="NCBI Taxonomy" id="926830"/>
    <lineage>
        <taxon>Bacteria</taxon>
        <taxon>Bacillati</taxon>
        <taxon>Actinomycetota</taxon>
        <taxon>Actinomycetes</taxon>
        <taxon>Pseudonocardiales</taxon>
        <taxon>Pseudonocardiaceae</taxon>
        <taxon>Haloechinothrix</taxon>
    </lineage>
</organism>
<gene>
    <name evidence="2" type="ORF">ACFQGD_17785</name>
</gene>
<dbReference type="InterPro" id="IPR007044">
    <property type="entry name" value="Cyclodeamin/CycHdrlase"/>
</dbReference>
<feature type="domain" description="Cyclodeaminase/cyclohydrolase" evidence="1">
    <location>
        <begin position="5"/>
        <end position="181"/>
    </location>
</feature>
<sequence length="206" mass="21396">MRDESLNDLLANLAARVPAPGGGTAAALHLAQAAALVGMVGRYSDGPKYAEHADTVAAIVSESDTLRGRALRLAEADAAAFSHVAESYRLPKDSEEDRAARTRAIADALVEACRPPADGIDLAERVVTLAEQLLPVGNRNVITDVAAAAEAARAGATTARVNIEVNLGGITDDAERRGLAASVHRVDAICDRADKVTADVRARITA</sequence>
<dbReference type="Pfam" id="PF04961">
    <property type="entry name" value="FTCD_C"/>
    <property type="match status" value="1"/>
</dbReference>